<dbReference type="InterPro" id="IPR001210">
    <property type="entry name" value="Ribosomal_eS17"/>
</dbReference>
<evidence type="ECO:0000256" key="3">
    <source>
        <dbReference type="ARBA" id="ARBA00023274"/>
    </source>
</evidence>
<comment type="similarity">
    <text evidence="1 4">Belongs to the eukaryotic ribosomal protein eS17 family.</text>
</comment>
<dbReference type="Pfam" id="PF00833">
    <property type="entry name" value="Ribosomal_S17e"/>
    <property type="match status" value="1"/>
</dbReference>
<gene>
    <name evidence="4" type="primary">rps17e</name>
    <name evidence="5" type="ORF">ENP88_08165</name>
</gene>
<evidence type="ECO:0000313" key="5">
    <source>
        <dbReference type="EMBL" id="HEH36086.1"/>
    </source>
</evidence>
<accession>A0A7J2TLJ7</accession>
<keyword evidence="2 4" id="KW-0689">Ribosomal protein</keyword>
<evidence type="ECO:0000256" key="4">
    <source>
        <dbReference type="HAMAP-Rule" id="MF_00511"/>
    </source>
</evidence>
<dbReference type="InterPro" id="IPR018273">
    <property type="entry name" value="Ribosomal_eS17_CS"/>
</dbReference>
<protein>
    <recommendedName>
        <fullName evidence="4">Small ribosomal subunit protein eS17</fullName>
    </recommendedName>
</protein>
<keyword evidence="3 4" id="KW-0687">Ribonucleoprotein</keyword>
<evidence type="ECO:0000256" key="1">
    <source>
        <dbReference type="ARBA" id="ARBA00010444"/>
    </source>
</evidence>
<proteinExistence type="inferred from homology"/>
<dbReference type="GO" id="GO:0006412">
    <property type="term" value="P:translation"/>
    <property type="evidence" value="ECO:0007669"/>
    <property type="project" value="UniProtKB-UniRule"/>
</dbReference>
<dbReference type="GO" id="GO:0005840">
    <property type="term" value="C:ribosome"/>
    <property type="evidence" value="ECO:0007669"/>
    <property type="project" value="UniProtKB-KW"/>
</dbReference>
<dbReference type="NCBIfam" id="NF002242">
    <property type="entry name" value="PRK01151.1"/>
    <property type="match status" value="1"/>
</dbReference>
<dbReference type="SUPFAM" id="SSF116820">
    <property type="entry name" value="Rps17e-like"/>
    <property type="match status" value="1"/>
</dbReference>
<dbReference type="AlphaFoldDB" id="A0A7J2TLJ7"/>
<dbReference type="PANTHER" id="PTHR10732">
    <property type="entry name" value="40S RIBOSOMAL PROTEIN S17"/>
    <property type="match status" value="1"/>
</dbReference>
<dbReference type="GO" id="GO:0005829">
    <property type="term" value="C:cytosol"/>
    <property type="evidence" value="ECO:0007669"/>
    <property type="project" value="UniProtKB-ARBA"/>
</dbReference>
<dbReference type="GO" id="GO:0003735">
    <property type="term" value="F:structural constituent of ribosome"/>
    <property type="evidence" value="ECO:0007669"/>
    <property type="project" value="InterPro"/>
</dbReference>
<dbReference type="InterPro" id="IPR036401">
    <property type="entry name" value="Ribosomal_eS17_sf"/>
</dbReference>
<dbReference type="HAMAP" id="MF_00511">
    <property type="entry name" value="Ribosomal_eS17"/>
    <property type="match status" value="1"/>
</dbReference>
<reference evidence="5" key="1">
    <citation type="journal article" date="2020" name="mSystems">
        <title>Genome- and Community-Level Interaction Insights into Carbon Utilization and Element Cycling Functions of Hydrothermarchaeota in Hydrothermal Sediment.</title>
        <authorList>
            <person name="Zhou Z."/>
            <person name="Liu Y."/>
            <person name="Xu W."/>
            <person name="Pan J."/>
            <person name="Luo Z.H."/>
            <person name="Li M."/>
        </authorList>
    </citation>
    <scope>NUCLEOTIDE SEQUENCE [LARGE SCALE GENOMIC DNA]</scope>
    <source>
        <strain evidence="5">SpSt-26</strain>
    </source>
</reference>
<evidence type="ECO:0000256" key="2">
    <source>
        <dbReference type="ARBA" id="ARBA00022980"/>
    </source>
</evidence>
<dbReference type="GO" id="GO:1990904">
    <property type="term" value="C:ribonucleoprotein complex"/>
    <property type="evidence" value="ECO:0007669"/>
    <property type="project" value="UniProtKB-KW"/>
</dbReference>
<name>A0A7J2TLJ7_ARCFL</name>
<dbReference type="Gene3D" id="1.10.60.20">
    <property type="entry name" value="Ribosomal protein S17e-like"/>
    <property type="match status" value="1"/>
</dbReference>
<dbReference type="PANTHER" id="PTHR10732:SF0">
    <property type="entry name" value="40S RIBOSOMAL PROTEIN S17"/>
    <property type="match status" value="1"/>
</dbReference>
<organism evidence="5">
    <name type="scientific">Archaeoglobus fulgidus</name>
    <dbReference type="NCBI Taxonomy" id="2234"/>
    <lineage>
        <taxon>Archaea</taxon>
        <taxon>Methanobacteriati</taxon>
        <taxon>Methanobacteriota</taxon>
        <taxon>Archaeoglobi</taxon>
        <taxon>Archaeoglobales</taxon>
        <taxon>Archaeoglobaceae</taxon>
        <taxon>Archaeoglobus</taxon>
    </lineage>
</organism>
<dbReference type="EMBL" id="DSLA01000130">
    <property type="protein sequence ID" value="HEH36086.1"/>
    <property type="molecule type" value="Genomic_DNA"/>
</dbReference>
<dbReference type="PROSITE" id="PS00712">
    <property type="entry name" value="RIBOSOMAL_S17E"/>
    <property type="match status" value="1"/>
</dbReference>
<sequence>MGTVKPSYIKVIATELMKKYPEIFTSNFDENKKLVSQLTNIRSKTIRNRVAGYITRKVNRKLKAPKG</sequence>
<comment type="caution">
    <text evidence="5">The sequence shown here is derived from an EMBL/GenBank/DDBJ whole genome shotgun (WGS) entry which is preliminary data.</text>
</comment>